<keyword evidence="3" id="KW-0274">FAD</keyword>
<dbReference type="AlphaFoldDB" id="G3AH44"/>
<evidence type="ECO:0000259" key="5">
    <source>
        <dbReference type="Pfam" id="PF07992"/>
    </source>
</evidence>
<dbReference type="eggNOG" id="KOG2495">
    <property type="taxonomic scope" value="Eukaryota"/>
</dbReference>
<dbReference type="Proteomes" id="UP000000709">
    <property type="component" value="Unassembled WGS sequence"/>
</dbReference>
<dbReference type="PANTHER" id="PTHR43735:SF3">
    <property type="entry name" value="FERROPTOSIS SUPPRESSOR PROTEIN 1"/>
    <property type="match status" value="1"/>
</dbReference>
<dbReference type="GeneID" id="18872569"/>
<dbReference type="GO" id="GO:0005737">
    <property type="term" value="C:cytoplasm"/>
    <property type="evidence" value="ECO:0007669"/>
    <property type="project" value="TreeGrafter"/>
</dbReference>
<dbReference type="HOGENOM" id="CLU_676136_0_0_1"/>
<dbReference type="Gene3D" id="3.50.50.100">
    <property type="match status" value="1"/>
</dbReference>
<evidence type="ECO:0000256" key="2">
    <source>
        <dbReference type="ARBA" id="ARBA00022630"/>
    </source>
</evidence>
<evidence type="ECO:0000256" key="3">
    <source>
        <dbReference type="ARBA" id="ARBA00022827"/>
    </source>
</evidence>
<dbReference type="PRINTS" id="PR00368">
    <property type="entry name" value="FADPNR"/>
</dbReference>
<organism evidence="7">
    <name type="scientific">Spathaspora passalidarum (strain NRRL Y-27907 / 11-Y1)</name>
    <dbReference type="NCBI Taxonomy" id="619300"/>
    <lineage>
        <taxon>Eukaryota</taxon>
        <taxon>Fungi</taxon>
        <taxon>Dikarya</taxon>
        <taxon>Ascomycota</taxon>
        <taxon>Saccharomycotina</taxon>
        <taxon>Pichiomycetes</taxon>
        <taxon>Debaryomycetaceae</taxon>
        <taxon>Spathaspora</taxon>
    </lineage>
</organism>
<dbReference type="OrthoDB" id="202203at2759"/>
<keyword evidence="4" id="KW-0560">Oxidoreductase</keyword>
<dbReference type="STRING" id="619300.G3AH44"/>
<protein>
    <recommendedName>
        <fullName evidence="5">FAD/NAD(P)-binding domain-containing protein</fullName>
    </recommendedName>
</protein>
<evidence type="ECO:0000313" key="7">
    <source>
        <dbReference type="Proteomes" id="UP000000709"/>
    </source>
</evidence>
<gene>
    <name evidence="6" type="ORF">SPAPADRAFT_58703</name>
</gene>
<feature type="domain" description="FAD/NAD(P)-binding" evidence="5">
    <location>
        <begin position="36"/>
        <end position="361"/>
    </location>
</feature>
<sequence>MTGKGLYTMLTKNYETLSPITKLAPRINNPMSFSTNILIVGGAYSGLAALRALKTHLSTKLGTVDNKKKISITLVEPRNGLLNILGIPKAIVNSDFAQTQFIPFNELKDCKFTSVFSNNQDEFTQDYFVEDDDNFQLNFIHGVVTYLDSGKAQYKLNNNDELGIVAFDYVIMASGRDRKWPTTPKAQTKDEFINEMIKSRKDIAANQIISVIGAGAVGIEIAGDIKSEFPDKTVNLIHPHSAFPAEPLTKEFKQMIQNSLERAGVNVYLNTRIAKEDESGNLITTDNKTITSNFNFWCTAKRNNTGILSQDLKTKFVSENNNIFINEYLQLANSNNDKIDNFFVLGDLVELPIIKSAGWAMYMGRQVANNLSSLIFDDKLIEPFIDLSKMGYGMVVIGGNEEIVSDLQGIVELNNKDYVQEYKDYCLGKVRATLDL</sequence>
<accession>G3AH44</accession>
<evidence type="ECO:0000256" key="4">
    <source>
        <dbReference type="ARBA" id="ARBA00023002"/>
    </source>
</evidence>
<dbReference type="SUPFAM" id="SSF51905">
    <property type="entry name" value="FAD/NAD(P)-binding domain"/>
    <property type="match status" value="1"/>
</dbReference>
<dbReference type="OMA" id="GAAMHQG"/>
<dbReference type="InParanoid" id="G3AH44"/>
<evidence type="ECO:0000256" key="1">
    <source>
        <dbReference type="ARBA" id="ARBA00006442"/>
    </source>
</evidence>
<reference evidence="6 7" key="1">
    <citation type="journal article" date="2011" name="Proc. Natl. Acad. Sci. U.S.A.">
        <title>Comparative genomics of xylose-fermenting fungi for enhanced biofuel production.</title>
        <authorList>
            <person name="Wohlbach D.J."/>
            <person name="Kuo A."/>
            <person name="Sato T.K."/>
            <person name="Potts K.M."/>
            <person name="Salamov A.A."/>
            <person name="LaButti K.M."/>
            <person name="Sun H."/>
            <person name="Clum A."/>
            <person name="Pangilinan J.L."/>
            <person name="Lindquist E.A."/>
            <person name="Lucas S."/>
            <person name="Lapidus A."/>
            <person name="Jin M."/>
            <person name="Gunawan C."/>
            <person name="Balan V."/>
            <person name="Dale B.E."/>
            <person name="Jeffries T.W."/>
            <person name="Zinkel R."/>
            <person name="Barry K.W."/>
            <person name="Grigoriev I.V."/>
            <person name="Gasch A.P."/>
        </authorList>
    </citation>
    <scope>NUCLEOTIDE SEQUENCE [LARGE SCALE GENOMIC DNA]</scope>
    <source>
        <strain evidence="7">NRRL Y-27907 / 11-Y1</strain>
    </source>
</reference>
<comment type="similarity">
    <text evidence="1">Belongs to the FAD-dependent oxidoreductase family.</text>
</comment>
<dbReference type="InterPro" id="IPR036188">
    <property type="entry name" value="FAD/NAD-bd_sf"/>
</dbReference>
<dbReference type="GO" id="GO:0004174">
    <property type="term" value="F:electron-transferring-flavoprotein dehydrogenase activity"/>
    <property type="evidence" value="ECO:0007669"/>
    <property type="project" value="TreeGrafter"/>
</dbReference>
<dbReference type="EMBL" id="GL996499">
    <property type="protein sequence ID" value="EGW35474.1"/>
    <property type="molecule type" value="Genomic_DNA"/>
</dbReference>
<keyword evidence="7" id="KW-1185">Reference proteome</keyword>
<proteinExistence type="inferred from homology"/>
<dbReference type="RefSeq" id="XP_007372886.1">
    <property type="nucleotide sequence ID" value="XM_007372824.1"/>
</dbReference>
<evidence type="ECO:0000313" key="6">
    <source>
        <dbReference type="EMBL" id="EGW35474.1"/>
    </source>
</evidence>
<dbReference type="PANTHER" id="PTHR43735">
    <property type="entry name" value="APOPTOSIS-INDUCING FACTOR 1"/>
    <property type="match status" value="1"/>
</dbReference>
<dbReference type="InterPro" id="IPR023753">
    <property type="entry name" value="FAD/NAD-binding_dom"/>
</dbReference>
<dbReference type="GO" id="GO:0050660">
    <property type="term" value="F:flavin adenine dinucleotide binding"/>
    <property type="evidence" value="ECO:0007669"/>
    <property type="project" value="TreeGrafter"/>
</dbReference>
<keyword evidence="2" id="KW-0285">Flavoprotein</keyword>
<dbReference type="KEGG" id="spaa:SPAPADRAFT_58703"/>
<name>G3AH44_SPAPN</name>
<dbReference type="Pfam" id="PF07992">
    <property type="entry name" value="Pyr_redox_2"/>
    <property type="match status" value="1"/>
</dbReference>